<dbReference type="Gene3D" id="3.30.560.10">
    <property type="entry name" value="Glucose Oxidase, domain 3"/>
    <property type="match status" value="1"/>
</dbReference>
<evidence type="ECO:0000256" key="3">
    <source>
        <dbReference type="ARBA" id="ARBA00022630"/>
    </source>
</evidence>
<dbReference type="RefSeq" id="XP_022339082.1">
    <property type="nucleotide sequence ID" value="XM_022483374.1"/>
</dbReference>
<dbReference type="GO" id="GO:0005743">
    <property type="term" value="C:mitochondrial inner membrane"/>
    <property type="evidence" value="ECO:0007669"/>
    <property type="project" value="TreeGrafter"/>
</dbReference>
<accession>A0A8B8EI03</accession>
<dbReference type="RefSeq" id="XP_022339080.1">
    <property type="nucleotide sequence ID" value="XM_022483372.1"/>
</dbReference>
<name>A0A8B8EI03_CRAVI</name>
<dbReference type="GO" id="GO:0019285">
    <property type="term" value="P:glycine betaine biosynthetic process from choline"/>
    <property type="evidence" value="ECO:0007669"/>
    <property type="project" value="UniProtKB-UniPathway"/>
</dbReference>
<dbReference type="SUPFAM" id="SSF51905">
    <property type="entry name" value="FAD/NAD(P)-binding domain"/>
    <property type="match status" value="1"/>
</dbReference>
<dbReference type="InterPro" id="IPR006439">
    <property type="entry name" value="HAD-SF_hydro_IA"/>
</dbReference>
<feature type="domain" description="Glucose-methanol-choline oxidoreductase N-terminal" evidence="9">
    <location>
        <begin position="721"/>
        <end position="744"/>
    </location>
</feature>
<dbReference type="NCBIfam" id="TIGR01549">
    <property type="entry name" value="HAD-SF-IA-v1"/>
    <property type="match status" value="1"/>
</dbReference>
<evidence type="ECO:0000256" key="5">
    <source>
        <dbReference type="ARBA" id="ARBA00023002"/>
    </source>
</evidence>
<dbReference type="UniPathway" id="UPA00529">
    <property type="reaction ID" value="UER00385"/>
</dbReference>
<dbReference type="Pfam" id="PF05199">
    <property type="entry name" value="GMC_oxred_C"/>
    <property type="match status" value="1"/>
</dbReference>
<dbReference type="PROSITE" id="PS00624">
    <property type="entry name" value="GMC_OXRED_2"/>
    <property type="match status" value="1"/>
</dbReference>
<dbReference type="Gene3D" id="3.50.50.60">
    <property type="entry name" value="FAD/NAD(P)-binding domain"/>
    <property type="match status" value="1"/>
</dbReference>
<dbReference type="SUPFAM" id="SSF56784">
    <property type="entry name" value="HAD-like"/>
    <property type="match status" value="2"/>
</dbReference>
<dbReference type="EC" id="1.1.99.1" evidence="7"/>
<dbReference type="KEGG" id="cvn:111134403"/>
<dbReference type="InterPro" id="IPR011533">
    <property type="entry name" value="BetA"/>
</dbReference>
<evidence type="ECO:0000313" key="12">
    <source>
        <dbReference type="RefSeq" id="XP_022339080.1"/>
    </source>
</evidence>
<dbReference type="Pfam" id="PF00702">
    <property type="entry name" value="Hydrolase"/>
    <property type="match status" value="2"/>
</dbReference>
<dbReference type="OrthoDB" id="269227at2759"/>
<comment type="pathway">
    <text evidence="7">Amine and polyamine biosynthesis; betaine biosynthesis via choline pathway; betaine aldehyde from choline (cytochrome c reductase route): step 1/1.</text>
</comment>
<organism evidence="11 15">
    <name type="scientific">Crassostrea virginica</name>
    <name type="common">Eastern oyster</name>
    <dbReference type="NCBI Taxonomy" id="6565"/>
    <lineage>
        <taxon>Eukaryota</taxon>
        <taxon>Metazoa</taxon>
        <taxon>Spiralia</taxon>
        <taxon>Lophotrochozoa</taxon>
        <taxon>Mollusca</taxon>
        <taxon>Bivalvia</taxon>
        <taxon>Autobranchia</taxon>
        <taxon>Pteriomorphia</taxon>
        <taxon>Ostreida</taxon>
        <taxon>Ostreoidea</taxon>
        <taxon>Ostreidae</taxon>
        <taxon>Crassostrea</taxon>
    </lineage>
</organism>
<keyword evidence="11" id="KW-1185">Reference proteome</keyword>
<dbReference type="Pfam" id="PF00732">
    <property type="entry name" value="GMC_oxred_N"/>
    <property type="match status" value="1"/>
</dbReference>
<dbReference type="SUPFAM" id="SSF54373">
    <property type="entry name" value="FAD-linked reductases, C-terminal domain"/>
    <property type="match status" value="1"/>
</dbReference>
<dbReference type="NCBIfam" id="TIGR01810">
    <property type="entry name" value="betA"/>
    <property type="match status" value="1"/>
</dbReference>
<dbReference type="AlphaFoldDB" id="A0A8B8EI03"/>
<dbReference type="RefSeq" id="XP_022339081.1">
    <property type="nucleotide sequence ID" value="XM_022483373.1"/>
</dbReference>
<dbReference type="Proteomes" id="UP000694844">
    <property type="component" value="Chromosome 5"/>
</dbReference>
<evidence type="ECO:0000313" key="11">
    <source>
        <dbReference type="Proteomes" id="UP000694844"/>
    </source>
</evidence>
<comment type="catalytic activity">
    <reaction evidence="7">
        <text>choline + A = betaine aldehyde + AH2</text>
        <dbReference type="Rhea" id="RHEA:17433"/>
        <dbReference type="ChEBI" id="CHEBI:13193"/>
        <dbReference type="ChEBI" id="CHEBI:15354"/>
        <dbReference type="ChEBI" id="CHEBI:15710"/>
        <dbReference type="ChEBI" id="CHEBI:17499"/>
        <dbReference type="EC" id="1.1.99.1"/>
    </reaction>
</comment>
<evidence type="ECO:0000313" key="14">
    <source>
        <dbReference type="RefSeq" id="XP_022339082.1"/>
    </source>
</evidence>
<evidence type="ECO:0000256" key="1">
    <source>
        <dbReference type="ARBA" id="ARBA00001974"/>
    </source>
</evidence>
<evidence type="ECO:0000256" key="7">
    <source>
        <dbReference type="RuleBase" id="RU003969"/>
    </source>
</evidence>
<dbReference type="GO" id="GO:0008812">
    <property type="term" value="F:choline dehydrogenase activity"/>
    <property type="evidence" value="ECO:0007669"/>
    <property type="project" value="UniProtKB-EC"/>
</dbReference>
<comment type="similarity">
    <text evidence="2 6">Belongs to the GMC oxidoreductase family.</text>
</comment>
<reference evidence="12 13" key="1">
    <citation type="submission" date="2025-04" db="UniProtKB">
        <authorList>
            <consortium name="RefSeq"/>
        </authorList>
    </citation>
    <scope>IDENTIFICATION</scope>
    <source>
        <tissue evidence="12 13">Whole sample</tissue>
    </source>
</reference>
<dbReference type="InterPro" id="IPR000172">
    <property type="entry name" value="GMC_OxRdtase_N"/>
</dbReference>
<keyword evidence="5" id="KW-0560">Oxidoreductase</keyword>
<comment type="cofactor">
    <cofactor evidence="1">
        <name>FAD</name>
        <dbReference type="ChEBI" id="CHEBI:57692"/>
    </cofactor>
</comment>
<dbReference type="InterPro" id="IPR023214">
    <property type="entry name" value="HAD_sf"/>
</dbReference>
<keyword evidence="4 6" id="KW-0274">FAD</keyword>
<dbReference type="SFLD" id="SFLDS00003">
    <property type="entry name" value="Haloacid_Dehalogenase"/>
    <property type="match status" value="2"/>
</dbReference>
<dbReference type="PANTHER" id="PTHR11552">
    <property type="entry name" value="GLUCOSE-METHANOL-CHOLINE GMC OXIDOREDUCTASE"/>
    <property type="match status" value="1"/>
</dbReference>
<feature type="region of interest" description="Disordered" evidence="8">
    <location>
        <begin position="585"/>
        <end position="614"/>
    </location>
</feature>
<dbReference type="SFLD" id="SFLDG01129">
    <property type="entry name" value="C1.5:_HAD__Beta-PGM__Phosphata"/>
    <property type="match status" value="2"/>
</dbReference>
<dbReference type="RefSeq" id="XP_022339083.1">
    <property type="nucleotide sequence ID" value="XM_022483375.1"/>
</dbReference>
<dbReference type="PANTHER" id="PTHR11552:SF147">
    <property type="entry name" value="CHOLINE DEHYDROGENASE, MITOCHONDRIAL"/>
    <property type="match status" value="1"/>
</dbReference>
<evidence type="ECO:0000256" key="6">
    <source>
        <dbReference type="RuleBase" id="RU003968"/>
    </source>
</evidence>
<dbReference type="InterPro" id="IPR036188">
    <property type="entry name" value="FAD/NAD-bd_sf"/>
</dbReference>
<dbReference type="NCBIfam" id="NF002550">
    <property type="entry name" value="PRK02106.1"/>
    <property type="match status" value="1"/>
</dbReference>
<evidence type="ECO:0000256" key="8">
    <source>
        <dbReference type="SAM" id="MobiDB-lite"/>
    </source>
</evidence>
<dbReference type="Gene3D" id="3.40.50.1000">
    <property type="entry name" value="HAD superfamily/HAD-like"/>
    <property type="match status" value="2"/>
</dbReference>
<dbReference type="PROSITE" id="PS00623">
    <property type="entry name" value="GMC_OXRED_1"/>
    <property type="match status" value="1"/>
</dbReference>
<evidence type="ECO:0000313" key="15">
    <source>
        <dbReference type="RefSeq" id="XP_022339083.1"/>
    </source>
</evidence>
<evidence type="ECO:0000256" key="4">
    <source>
        <dbReference type="ARBA" id="ARBA00022827"/>
    </source>
</evidence>
<evidence type="ECO:0000256" key="2">
    <source>
        <dbReference type="ARBA" id="ARBA00010790"/>
    </source>
</evidence>
<dbReference type="GO" id="GO:0050660">
    <property type="term" value="F:flavin adenine dinucleotide binding"/>
    <property type="evidence" value="ECO:0007669"/>
    <property type="project" value="InterPro"/>
</dbReference>
<feature type="domain" description="Glucose-methanol-choline oxidoreductase N-terminal" evidence="10">
    <location>
        <begin position="892"/>
        <end position="906"/>
    </location>
</feature>
<evidence type="ECO:0000259" key="10">
    <source>
        <dbReference type="PROSITE" id="PS00624"/>
    </source>
</evidence>
<keyword evidence="3 6" id="KW-0285">Flavoprotein</keyword>
<dbReference type="InterPro" id="IPR012132">
    <property type="entry name" value="GMC_OxRdtase"/>
</dbReference>
<evidence type="ECO:0000259" key="9">
    <source>
        <dbReference type="PROSITE" id="PS00623"/>
    </source>
</evidence>
<gene>
    <name evidence="12 13 14 15" type="primary">LOC111134403</name>
</gene>
<sequence>MFITNSLCRLLTRSPHCYRSLLTTAGAGCRPRIKHRQYRPDPLRHISTGSALGVEERSTFKNVKLRTDKTRKASLVIFDKDGTLIDFQSLWTPWTKKLVVRIQEATGLTGIEQKIYDILGFCSKQQRVVPGMLAESTTPQIKVEMTKMLVAEGLEEEKVKEILDQVWTEGNVRNPEELKKLGELETLFKILKKNNVRIALITSDNRKGTDELLDELKLTEYFEHVICGDDPDSEPKPSPYNALKICQKMGIDPADTVMVGDTKTDMLLGKSAHLGWSVGVLSGVGQTGDLLPHADHIVEDIEDILPLILPFDDWQSSYAYSNYERYLVTPKDQEHPNSSTLKTPVDLVIFDLHGTLICIHRKYPKFVEFLSSRLKSMTGIDMKAKLTKLLGLNEDSTRMMHGVLTEGTPSEARGVVVEALRREGIAYQEAIMLVNKIWKEGESIVKSEPTPLCSNLEESFKELKRNGVKIAINTGEPREFVILDLMALGLTNYIDMLVCGDDPISQPRPSGHNTLLICNELSVAPSRTVVVGDSVGDLQMGESAFVKWKIAVLSGIGSEEELKRHADHVLPSIENINDVILEKEKSQNVDSSQEPDKGRKTNAGQGVFSSAHSSYSHQPSRHFSTSAPRHVHIASDNQRYDYIIVGAGSAGCTLTNRLTADPDRSVLLLEAGPKDLWHWDSWKIYMPAALMYNLCDDKYNWYYHTEPEKGMNNRVMYWPRGRVWGGSSSLNAMVYVRGHAFDYDRWEKEGAKGWSYVDCLPYFRKAQTHALGANNYRGGGGPLQVSQGTSKNPLCQAFLDAGVQAGYPFSEDMNGFQQEGFGWMDKTIHKGKRCSAAAAYLHPVKSRPNLTTQNRVLVRRILFEGQRAVGVEYYKDSGVQTVYGEEIILSGGAVNSPQLLMLSGVGNADELRQLDIPVVQHLPGVGENLQDHVEVLVQQECTQPITLYKAQWKYPHIMVKIGLEWFLWQTGDGATTHFETGAFIRSEPGIEHPNVQYHFLASIINDHGRLSGDRHAYQAHVQILRPTSRGYIKLKSRDPRDHPRIVPNYLTTEQDIRQMRDSIKLTREIFQQRAFDPFRGSELAPGKDIQSDKEIDEFNRNMSETAYHPSCTCKMGSDSDPMAVVDPTTRVYGLDGLRVVDASIMPSVVSGNLNAPTIMIAEKTADIILGNPPLPRAEVSVYSSPSLNTQR</sequence>
<protein>
    <recommendedName>
        <fullName evidence="7">Choline dehydrogenase</fullName>
        <ecNumber evidence="7">1.1.99.1</ecNumber>
    </recommendedName>
</protein>
<proteinExistence type="inferred from homology"/>
<evidence type="ECO:0000313" key="13">
    <source>
        <dbReference type="RefSeq" id="XP_022339081.1"/>
    </source>
</evidence>
<dbReference type="InterPro" id="IPR036412">
    <property type="entry name" value="HAD-like_sf"/>
</dbReference>
<dbReference type="GeneID" id="111134403"/>
<dbReference type="InterPro" id="IPR007867">
    <property type="entry name" value="GMC_OxRtase_C"/>
</dbReference>